<keyword evidence="2" id="KW-1185">Reference proteome</keyword>
<dbReference type="Proteomes" id="UP001177744">
    <property type="component" value="Unassembled WGS sequence"/>
</dbReference>
<protein>
    <submittedName>
        <fullName evidence="1">Uncharacterized protein</fullName>
    </submittedName>
</protein>
<dbReference type="Gene3D" id="1.10.418.10">
    <property type="entry name" value="Calponin-like domain"/>
    <property type="match status" value="1"/>
</dbReference>
<organism evidence="1 2">
    <name type="scientific">Cnephaeus nilssonii</name>
    <name type="common">Northern bat</name>
    <name type="synonym">Eptesicus nilssonii</name>
    <dbReference type="NCBI Taxonomy" id="3371016"/>
    <lineage>
        <taxon>Eukaryota</taxon>
        <taxon>Metazoa</taxon>
        <taxon>Chordata</taxon>
        <taxon>Craniata</taxon>
        <taxon>Vertebrata</taxon>
        <taxon>Euteleostomi</taxon>
        <taxon>Mammalia</taxon>
        <taxon>Eutheria</taxon>
        <taxon>Laurasiatheria</taxon>
        <taxon>Chiroptera</taxon>
        <taxon>Yangochiroptera</taxon>
        <taxon>Vespertilionidae</taxon>
        <taxon>Cnephaeus</taxon>
    </lineage>
</organism>
<dbReference type="SUPFAM" id="SSF116907">
    <property type="entry name" value="Hook domain"/>
    <property type="match status" value="1"/>
</dbReference>
<dbReference type="GO" id="GO:0005737">
    <property type="term" value="C:cytoplasm"/>
    <property type="evidence" value="ECO:0007669"/>
    <property type="project" value="TreeGrafter"/>
</dbReference>
<dbReference type="GO" id="GO:0051959">
    <property type="term" value="F:dynein light intermediate chain binding"/>
    <property type="evidence" value="ECO:0007669"/>
    <property type="project" value="TreeGrafter"/>
</dbReference>
<sequence length="158" mass="17967">MWGEEPLEMRGAELLGTGTVGPEPVCAVMDGEHSLRMDDTVRELMELFLQSPLVTWVIASGKEDNLYMHLVDGIVLNQVMLEIDPRPNQRFHQHVNNHVNLRIENLTILVRHIKTFYQVRAASAPRTSVLLQCRHSKVFPRKPRDGVHGSAKEQQAEP</sequence>
<dbReference type="PANTHER" id="PTHR18947">
    <property type="entry name" value="HOOK PROTEINS"/>
    <property type="match status" value="1"/>
</dbReference>
<accession>A0AA40HLF0</accession>
<proteinExistence type="predicted"/>
<dbReference type="EMBL" id="JAULJE010000017">
    <property type="protein sequence ID" value="KAK1332811.1"/>
    <property type="molecule type" value="Genomic_DNA"/>
</dbReference>
<gene>
    <name evidence="1" type="ORF">QTO34_006342</name>
</gene>
<comment type="caution">
    <text evidence="1">The sequence shown here is derived from an EMBL/GenBank/DDBJ whole genome shotgun (WGS) entry which is preliminary data.</text>
</comment>
<dbReference type="AlphaFoldDB" id="A0AA40HLF0"/>
<dbReference type="InterPro" id="IPR036872">
    <property type="entry name" value="CH_dom_sf"/>
</dbReference>
<dbReference type="GO" id="GO:0031122">
    <property type="term" value="P:cytoplasmic microtubule organization"/>
    <property type="evidence" value="ECO:0007669"/>
    <property type="project" value="TreeGrafter"/>
</dbReference>
<dbReference type="GO" id="GO:0008017">
    <property type="term" value="F:microtubule binding"/>
    <property type="evidence" value="ECO:0007669"/>
    <property type="project" value="TreeGrafter"/>
</dbReference>
<evidence type="ECO:0000313" key="1">
    <source>
        <dbReference type="EMBL" id="KAK1332811.1"/>
    </source>
</evidence>
<reference evidence="1" key="1">
    <citation type="submission" date="2023-06" db="EMBL/GenBank/DDBJ databases">
        <title>Reference genome for the Northern bat (Eptesicus nilssonii), a most northern bat species.</title>
        <authorList>
            <person name="Laine V.N."/>
            <person name="Pulliainen A.T."/>
            <person name="Lilley T.M."/>
        </authorList>
    </citation>
    <scope>NUCLEOTIDE SEQUENCE</scope>
    <source>
        <strain evidence="1">BLF_Eptnil</strain>
        <tissue evidence="1">Kidney</tissue>
    </source>
</reference>
<dbReference type="GO" id="GO:0030705">
    <property type="term" value="P:cytoskeleton-dependent intracellular transport"/>
    <property type="evidence" value="ECO:0007669"/>
    <property type="project" value="TreeGrafter"/>
</dbReference>
<evidence type="ECO:0000313" key="2">
    <source>
        <dbReference type="Proteomes" id="UP001177744"/>
    </source>
</evidence>
<name>A0AA40HLF0_CNENI</name>
<dbReference type="GO" id="GO:0005813">
    <property type="term" value="C:centrosome"/>
    <property type="evidence" value="ECO:0007669"/>
    <property type="project" value="TreeGrafter"/>
</dbReference>
<dbReference type="PANTHER" id="PTHR18947:SF31">
    <property type="entry name" value="PROTEIN DAPLE"/>
    <property type="match status" value="1"/>
</dbReference>